<organism evidence="2">
    <name type="scientific">Campylobacter fetus</name>
    <dbReference type="NCBI Taxonomy" id="196"/>
    <lineage>
        <taxon>Bacteria</taxon>
        <taxon>Pseudomonadati</taxon>
        <taxon>Campylobacterota</taxon>
        <taxon>Epsilonproteobacteria</taxon>
        <taxon>Campylobacterales</taxon>
        <taxon>Campylobacteraceae</taxon>
        <taxon>Campylobacter</taxon>
    </lineage>
</organism>
<evidence type="ECO:0000313" key="3">
    <source>
        <dbReference type="Proteomes" id="UP000535509"/>
    </source>
</evidence>
<dbReference type="Proteomes" id="UP000535509">
    <property type="component" value="Unassembled WGS sequence"/>
</dbReference>
<sequence>MKVNVVKENDKITVQAPKGARAWKWFSNLGGVVNDATGKWEFEDDDDILEGILNCLKKHYGYIHTNDVADVRVTALKEVKSYKSAVCLGGFILCSSFGKNTTSRVGENVFLIDGTISGDGNAPNSYSVVDKGAIFKIKNFPKSLALEENEDFKIEILEKQSIGYRTRGLKLLEDSLVLLEKGGVDITPVKIFLENEEGK</sequence>
<dbReference type="AlphaFoldDB" id="A0A5L4IIT5"/>
<name>A0A5L4IIT5_CAMFE</name>
<reference evidence="2" key="1">
    <citation type="submission" date="2018-05" db="EMBL/GenBank/DDBJ databases">
        <authorList>
            <consortium name="PulseNet: The National Subtyping Network for Foodborne Disease Surveillance"/>
            <person name="Tarr C.L."/>
            <person name="Trees E."/>
            <person name="Katz L.S."/>
            <person name="Carleton-Romer H.A."/>
            <person name="Stroika S."/>
            <person name="Kucerova Z."/>
            <person name="Roache K.F."/>
            <person name="Sabol A.L."/>
            <person name="Besser J."/>
            <person name="Gerner-Smidt P."/>
        </authorList>
    </citation>
    <scope>NUCLEOTIDE SEQUENCE</scope>
    <source>
        <strain evidence="2">2014D-0197</strain>
        <strain evidence="1 3">PNUSAC001503</strain>
    </source>
</reference>
<evidence type="ECO:0000313" key="1">
    <source>
        <dbReference type="EMBL" id="EAI8858602.1"/>
    </source>
</evidence>
<comment type="caution">
    <text evidence="2">The sequence shown here is derived from an EMBL/GenBank/DDBJ whole genome shotgun (WGS) entry which is preliminary data.</text>
</comment>
<evidence type="ECO:0000313" key="2">
    <source>
        <dbReference type="EMBL" id="EAK0453757.1"/>
    </source>
</evidence>
<gene>
    <name evidence="2" type="ORF">AAH17_08940</name>
    <name evidence="1" type="ORF">CX802_01890</name>
</gene>
<dbReference type="EMBL" id="AABTCC010000003">
    <property type="protein sequence ID" value="EAI8858602.1"/>
    <property type="molecule type" value="Genomic_DNA"/>
</dbReference>
<accession>A0A5L4IIT5</accession>
<dbReference type="RefSeq" id="WP_002850393.1">
    <property type="nucleotide sequence ID" value="NZ_CBCUYW010000016.1"/>
</dbReference>
<dbReference type="EMBL" id="AACCXK010000029">
    <property type="protein sequence ID" value="EAK0453757.1"/>
    <property type="molecule type" value="Genomic_DNA"/>
</dbReference>
<keyword evidence="3" id="KW-1185">Reference proteome</keyword>
<proteinExistence type="predicted"/>
<protein>
    <submittedName>
        <fullName evidence="2">Uncharacterized protein</fullName>
    </submittedName>
</protein>